<evidence type="ECO:0000256" key="3">
    <source>
        <dbReference type="ARBA" id="ARBA00022679"/>
    </source>
</evidence>
<organism evidence="8 9">
    <name type="scientific">Kutzneria kofuensis</name>
    <dbReference type="NCBI Taxonomy" id="103725"/>
    <lineage>
        <taxon>Bacteria</taxon>
        <taxon>Bacillati</taxon>
        <taxon>Actinomycetota</taxon>
        <taxon>Actinomycetes</taxon>
        <taxon>Pseudonocardiales</taxon>
        <taxon>Pseudonocardiaceae</taxon>
        <taxon>Kutzneria</taxon>
    </lineage>
</organism>
<name>A0A7W9NG53_9PSEU</name>
<dbReference type="InterPro" id="IPR010624">
    <property type="entry name" value="KaiC_dom"/>
</dbReference>
<dbReference type="Proteomes" id="UP000585638">
    <property type="component" value="Unassembled WGS sequence"/>
</dbReference>
<protein>
    <recommendedName>
        <fullName evidence="1">non-specific serine/threonine protein kinase</fullName>
        <ecNumber evidence="1">2.7.11.1</ecNumber>
    </recommendedName>
</protein>
<keyword evidence="6" id="KW-0378">Hydrolase</keyword>
<dbReference type="Gene3D" id="3.40.50.300">
    <property type="entry name" value="P-loop containing nucleotide triphosphate hydrolases"/>
    <property type="match status" value="2"/>
</dbReference>
<dbReference type="PANTHER" id="PTHR42926:SF1">
    <property type="entry name" value="CIRCADIAN CLOCK OSCILLATOR PROTEIN KAIC 1"/>
    <property type="match status" value="1"/>
</dbReference>
<evidence type="ECO:0000256" key="4">
    <source>
        <dbReference type="ARBA" id="ARBA00022737"/>
    </source>
</evidence>
<evidence type="ECO:0000313" key="8">
    <source>
        <dbReference type="EMBL" id="MBB5891305.1"/>
    </source>
</evidence>
<reference evidence="8 9" key="1">
    <citation type="submission" date="2020-08" db="EMBL/GenBank/DDBJ databases">
        <title>Sequencing the genomes of 1000 actinobacteria strains.</title>
        <authorList>
            <person name="Klenk H.-P."/>
        </authorList>
    </citation>
    <scope>NUCLEOTIDE SEQUENCE [LARGE SCALE GENOMIC DNA]</scope>
    <source>
        <strain evidence="8 9">DSM 43851</strain>
    </source>
</reference>
<dbReference type="RefSeq" id="WP_184861324.1">
    <property type="nucleotide sequence ID" value="NZ_JACHIR010000001.1"/>
</dbReference>
<dbReference type="PROSITE" id="PS51146">
    <property type="entry name" value="KAIC"/>
    <property type="match status" value="1"/>
</dbReference>
<comment type="caution">
    <text evidence="8">The sequence shown here is derived from an EMBL/GenBank/DDBJ whole genome shotgun (WGS) entry which is preliminary data.</text>
</comment>
<dbReference type="GO" id="GO:0004674">
    <property type="term" value="F:protein serine/threonine kinase activity"/>
    <property type="evidence" value="ECO:0007669"/>
    <property type="project" value="UniProtKB-EC"/>
</dbReference>
<gene>
    <name evidence="8" type="ORF">BJ998_002501</name>
</gene>
<dbReference type="SMART" id="SM00382">
    <property type="entry name" value="AAA"/>
    <property type="match status" value="2"/>
</dbReference>
<keyword evidence="4" id="KW-0677">Repeat</keyword>
<proteinExistence type="predicted"/>
<dbReference type="GO" id="GO:0016787">
    <property type="term" value="F:hydrolase activity"/>
    <property type="evidence" value="ECO:0007669"/>
    <property type="project" value="UniProtKB-KW"/>
</dbReference>
<dbReference type="InterPro" id="IPR003593">
    <property type="entry name" value="AAA+_ATPase"/>
</dbReference>
<sequence length="460" mass="50017">MTERLTNGCARLDTILGGGLVNPSITLLAGAPGSGKTLLAQQYAFANGRPDAPVVYLSTLTEPLSKITQFVQGLAFCDPDRIGTAVVFEDIGDVVINGGLGAGLERITEIITRAPCAMLVIDSVKALRVAAHDATEYARFLYELAGRLSALATCALWLAEYDEPELATSPEYAIADTTVVLSTQASGQRTNRALQVLKHRGSACLSGWHAYRITDRGLDAFPRLSDVSAVTERHGERTRVSSGIPALDKMLNDGYWPGSSTVVAGPSGCGKTVLGLHFAYRGAELGERCTFTTLEENRAQLGRAIRSLGWDPQNNDVALRCESPNDIYIDQWFYELLDFLEATGCRRLVVDSLTDLAAACEDQRRFTEFAHSLLSRCSQAGISTLLTLDVPDLFGQRQLTQQGFSRLSDNLVLLHYVRNGPKLDRAMTVLKSRANENLPETRRFVITGEGIEVGEPVKGF</sequence>
<keyword evidence="2" id="KW-0597">Phosphoprotein</keyword>
<keyword evidence="5" id="KW-0418">Kinase</keyword>
<dbReference type="GO" id="GO:0005524">
    <property type="term" value="F:ATP binding"/>
    <property type="evidence" value="ECO:0007669"/>
    <property type="project" value="InterPro"/>
</dbReference>
<keyword evidence="9" id="KW-1185">Reference proteome</keyword>
<dbReference type="InterPro" id="IPR027417">
    <property type="entry name" value="P-loop_NTPase"/>
</dbReference>
<dbReference type="InterPro" id="IPR014774">
    <property type="entry name" value="KaiC-like_dom"/>
</dbReference>
<feature type="domain" description="KaiC" evidence="7">
    <location>
        <begin position="238"/>
        <end position="460"/>
    </location>
</feature>
<dbReference type="PIRSF" id="PIRSF039117">
    <property type="entry name" value="KaiC"/>
    <property type="match status" value="1"/>
</dbReference>
<evidence type="ECO:0000256" key="2">
    <source>
        <dbReference type="ARBA" id="ARBA00022553"/>
    </source>
</evidence>
<dbReference type="InterPro" id="IPR030665">
    <property type="entry name" value="KaiC"/>
</dbReference>
<dbReference type="EC" id="2.7.11.1" evidence="1"/>
<dbReference type="EMBL" id="JACHIR010000001">
    <property type="protein sequence ID" value="MBB5891305.1"/>
    <property type="molecule type" value="Genomic_DNA"/>
</dbReference>
<dbReference type="SUPFAM" id="SSF52540">
    <property type="entry name" value="P-loop containing nucleoside triphosphate hydrolases"/>
    <property type="match status" value="2"/>
</dbReference>
<dbReference type="InterPro" id="IPR051347">
    <property type="entry name" value="Circadian_clock_KaiC-rel"/>
</dbReference>
<evidence type="ECO:0000256" key="6">
    <source>
        <dbReference type="ARBA" id="ARBA00022801"/>
    </source>
</evidence>
<dbReference type="Pfam" id="PF06745">
    <property type="entry name" value="ATPase"/>
    <property type="match status" value="2"/>
</dbReference>
<evidence type="ECO:0000313" key="9">
    <source>
        <dbReference type="Proteomes" id="UP000585638"/>
    </source>
</evidence>
<dbReference type="AlphaFoldDB" id="A0A7W9NG53"/>
<evidence type="ECO:0000256" key="5">
    <source>
        <dbReference type="ARBA" id="ARBA00022777"/>
    </source>
</evidence>
<dbReference type="PANTHER" id="PTHR42926">
    <property type="match status" value="1"/>
</dbReference>
<keyword evidence="3" id="KW-0808">Transferase</keyword>
<evidence type="ECO:0000256" key="1">
    <source>
        <dbReference type="ARBA" id="ARBA00012513"/>
    </source>
</evidence>
<accession>A0A7W9NG53</accession>
<evidence type="ECO:0000259" key="7">
    <source>
        <dbReference type="PROSITE" id="PS51146"/>
    </source>
</evidence>